<evidence type="ECO:0000313" key="3">
    <source>
        <dbReference type="EMBL" id="MBA5637597.1"/>
    </source>
</evidence>
<dbReference type="InterPro" id="IPR003646">
    <property type="entry name" value="SH3-like_bac-type"/>
</dbReference>
<dbReference type="Gene3D" id="2.30.30.40">
    <property type="entry name" value="SH3 Domains"/>
    <property type="match status" value="1"/>
</dbReference>
<feature type="domain" description="SH3b" evidence="2">
    <location>
        <begin position="128"/>
        <end position="182"/>
    </location>
</feature>
<dbReference type="AlphaFoldDB" id="A0A7W2ES24"/>
<name>A0A7W2ES24_9BURK</name>
<protein>
    <submittedName>
        <fullName evidence="3">SH3 domain-containing protein</fullName>
    </submittedName>
</protein>
<accession>A0A7W2ES24</accession>
<dbReference type="Pfam" id="PF08239">
    <property type="entry name" value="SH3_3"/>
    <property type="match status" value="1"/>
</dbReference>
<reference evidence="3 4" key="1">
    <citation type="submission" date="2020-07" db="EMBL/GenBank/DDBJ databases">
        <title>Novel species isolated from subtropical streams in China.</title>
        <authorList>
            <person name="Lu H."/>
        </authorList>
    </citation>
    <scope>NUCLEOTIDE SEQUENCE [LARGE SCALE GENOMIC DNA]</scope>
    <source>
        <strain evidence="3 4">LX20W</strain>
    </source>
</reference>
<dbReference type="EMBL" id="JACEZT010000006">
    <property type="protein sequence ID" value="MBA5637597.1"/>
    <property type="molecule type" value="Genomic_DNA"/>
</dbReference>
<evidence type="ECO:0000313" key="4">
    <source>
        <dbReference type="Proteomes" id="UP000534388"/>
    </source>
</evidence>
<evidence type="ECO:0000256" key="1">
    <source>
        <dbReference type="SAM" id="Phobius"/>
    </source>
</evidence>
<keyword evidence="1" id="KW-0472">Membrane</keyword>
<proteinExistence type="predicted"/>
<sequence>MDMAKLYGAGAFLAGLVLTLFLASVLTPRQWWRRPNARALLILVAGSWGIGSVILALAPTPSAWHASWLQATVRNLAANNGKNASDAAHATDTTTNPADAVRAPAVIPNAHDKSLTATAGQPFQTHRALHLRAAAGVNAPLLATVPPGTTVTPTGARDGDWWQVRAMAANDGKVGWVSSLWLRRSGE</sequence>
<organism evidence="3 4">
    <name type="scientific">Rugamonas brunnea</name>
    <dbReference type="NCBI Taxonomy" id="2758569"/>
    <lineage>
        <taxon>Bacteria</taxon>
        <taxon>Pseudomonadati</taxon>
        <taxon>Pseudomonadota</taxon>
        <taxon>Betaproteobacteria</taxon>
        <taxon>Burkholderiales</taxon>
        <taxon>Oxalobacteraceae</taxon>
        <taxon>Telluria group</taxon>
        <taxon>Rugamonas</taxon>
    </lineage>
</organism>
<feature type="transmembrane region" description="Helical" evidence="1">
    <location>
        <begin position="6"/>
        <end position="27"/>
    </location>
</feature>
<gene>
    <name evidence="3" type="ORF">H3H37_11085</name>
</gene>
<comment type="caution">
    <text evidence="3">The sequence shown here is derived from an EMBL/GenBank/DDBJ whole genome shotgun (WGS) entry which is preliminary data.</text>
</comment>
<keyword evidence="1" id="KW-1133">Transmembrane helix</keyword>
<dbReference type="Proteomes" id="UP000534388">
    <property type="component" value="Unassembled WGS sequence"/>
</dbReference>
<keyword evidence="4" id="KW-1185">Reference proteome</keyword>
<evidence type="ECO:0000259" key="2">
    <source>
        <dbReference type="Pfam" id="PF08239"/>
    </source>
</evidence>
<keyword evidence="1" id="KW-0812">Transmembrane</keyword>
<feature type="transmembrane region" description="Helical" evidence="1">
    <location>
        <begin position="39"/>
        <end position="58"/>
    </location>
</feature>